<evidence type="ECO:0000313" key="2">
    <source>
        <dbReference type="Proteomes" id="UP000800981"/>
    </source>
</evidence>
<name>A0ABX0GT33_9ACTN</name>
<reference evidence="1 2" key="1">
    <citation type="submission" date="2020-03" db="EMBL/GenBank/DDBJ databases">
        <title>Two novel Motilibacter sp.</title>
        <authorList>
            <person name="Liu S."/>
        </authorList>
    </citation>
    <scope>NUCLEOTIDE SEQUENCE [LARGE SCALE GENOMIC DNA]</scope>
    <source>
        <strain evidence="1 2">E257</strain>
    </source>
</reference>
<proteinExistence type="predicted"/>
<dbReference type="EMBL" id="JAANNP010000001">
    <property type="protein sequence ID" value="NHC12498.1"/>
    <property type="molecule type" value="Genomic_DNA"/>
</dbReference>
<organism evidence="1 2">
    <name type="scientific">Motilibacter deserti</name>
    <dbReference type="NCBI Taxonomy" id="2714956"/>
    <lineage>
        <taxon>Bacteria</taxon>
        <taxon>Bacillati</taxon>
        <taxon>Actinomycetota</taxon>
        <taxon>Actinomycetes</taxon>
        <taxon>Motilibacterales</taxon>
        <taxon>Motilibacteraceae</taxon>
        <taxon>Motilibacter</taxon>
    </lineage>
</organism>
<dbReference type="RefSeq" id="WP_166276868.1">
    <property type="nucleotide sequence ID" value="NZ_JAANNP010000001.1"/>
</dbReference>
<accession>A0ABX0GT33</accession>
<comment type="caution">
    <text evidence="1">The sequence shown here is derived from an EMBL/GenBank/DDBJ whole genome shotgun (WGS) entry which is preliminary data.</text>
</comment>
<sequence length="153" mass="16889">MTNPRLPQLEALARHLADLRDGVHDGVAGRGDKERSFARTVDLLDPVARQALAEVDEQLLHGTGTVTASGVVRSSDGGTEASWTLHWPEQQRRGLPGVTLQAHFERSFHHPHLRGTTVGEWPLNVFSAADAEDLHNLVYRSDWSLVPEALHEP</sequence>
<gene>
    <name evidence="1" type="ORF">G9H71_01705</name>
</gene>
<protein>
    <submittedName>
        <fullName evidence="1">Uncharacterized protein</fullName>
    </submittedName>
</protein>
<dbReference type="Proteomes" id="UP000800981">
    <property type="component" value="Unassembled WGS sequence"/>
</dbReference>
<evidence type="ECO:0000313" key="1">
    <source>
        <dbReference type="EMBL" id="NHC12498.1"/>
    </source>
</evidence>
<keyword evidence="2" id="KW-1185">Reference proteome</keyword>